<comment type="caution">
    <text evidence="1">The sequence shown here is derived from an EMBL/GenBank/DDBJ whole genome shotgun (WGS) entry which is preliminary data.</text>
</comment>
<sequence length="534" mass="57658">MALEDANSIDASSMPIPMVNTSTSRPAAANQSAAASCHIIQNDQQLPVIATASSAGMFNSTSASGSDRSVPYIDHTDPGCRQEAPADYNYFYTRISVPYIHTNHPVLASPTRSDCVSLSQANPSPTLAPVASDHYNHHQEQVSHHPLPQQQEQEQQSGSAPMSAVAAGTTATAFHQLPPPMSIHIQQPHPAVPQEPQPQAVDAATTSSFGALSFQNAHFQDYDPSGRLIKRQGKASKPKRTPRPPNAFILYRKAKQAEVIQQNPGVSNKEVSCIIGNMWKNEEPAVVAKFRKQAEIEKQLHKERHPNYKYQPRKPKSKRQAEAAAMAAAAAPAHHPQYVSAATVGGHPPHHSHSDVVDPTAATVGFYPYHRPSAAAYTANGGASMPQADITAAMYRRTPPPLHDLQVHTQQHIPPPLLSPPPSSTGLKTHGDANSGGQLWPSRHQQSLPPSSQTSGMMLYHPHHVPPAQLPPTPVNMTYPPPNSVGSSSSQGSTSSPTDYYYSQSIGGGSGPYSASGDFHHHHHHHHRQQQQQQ</sequence>
<evidence type="ECO:0000313" key="1">
    <source>
        <dbReference type="EMBL" id="KAJ1675125.1"/>
    </source>
</evidence>
<keyword evidence="2" id="KW-1185">Reference proteome</keyword>
<reference evidence="1" key="1">
    <citation type="submission" date="2022-06" db="EMBL/GenBank/DDBJ databases">
        <title>Phylogenomic reconstructions and comparative analyses of Kickxellomycotina fungi.</title>
        <authorList>
            <person name="Reynolds N.K."/>
            <person name="Stajich J.E."/>
            <person name="Barry K."/>
            <person name="Grigoriev I.V."/>
            <person name="Crous P."/>
            <person name="Smith M.E."/>
        </authorList>
    </citation>
    <scope>NUCLEOTIDE SEQUENCE</scope>
    <source>
        <strain evidence="1">RSA 2271</strain>
    </source>
</reference>
<name>A0ACC1HEU0_9FUNG</name>
<dbReference type="EMBL" id="JAMZIH010005475">
    <property type="protein sequence ID" value="KAJ1675125.1"/>
    <property type="molecule type" value="Genomic_DNA"/>
</dbReference>
<gene>
    <name evidence="1" type="ORF">EV182_001888</name>
</gene>
<organism evidence="1 2">
    <name type="scientific">Spiromyces aspiralis</name>
    <dbReference type="NCBI Taxonomy" id="68401"/>
    <lineage>
        <taxon>Eukaryota</taxon>
        <taxon>Fungi</taxon>
        <taxon>Fungi incertae sedis</taxon>
        <taxon>Zoopagomycota</taxon>
        <taxon>Kickxellomycotina</taxon>
        <taxon>Kickxellomycetes</taxon>
        <taxon>Kickxellales</taxon>
        <taxon>Kickxellaceae</taxon>
        <taxon>Spiromyces</taxon>
    </lineage>
</organism>
<dbReference type="Proteomes" id="UP001145114">
    <property type="component" value="Unassembled WGS sequence"/>
</dbReference>
<accession>A0ACC1HEU0</accession>
<feature type="non-terminal residue" evidence="1">
    <location>
        <position position="534"/>
    </location>
</feature>
<evidence type="ECO:0000313" key="2">
    <source>
        <dbReference type="Proteomes" id="UP001145114"/>
    </source>
</evidence>
<proteinExistence type="predicted"/>
<protein>
    <submittedName>
        <fullName evidence="1">Uncharacterized protein</fullName>
    </submittedName>
</protein>